<keyword evidence="7 9" id="KW-0012">Acyltransferase</keyword>
<proteinExistence type="predicted"/>
<dbReference type="InterPro" id="IPR029098">
    <property type="entry name" value="Acetyltransf_C"/>
</dbReference>
<dbReference type="GO" id="GO:0008780">
    <property type="term" value="F:acyl-[acyl-carrier-protein]-UDP-N-acetylglucosamine O-acyltransferase activity"/>
    <property type="evidence" value="ECO:0007669"/>
    <property type="project" value="InterPro"/>
</dbReference>
<evidence type="ECO:0000256" key="3">
    <source>
        <dbReference type="ARBA" id="ARBA00022556"/>
    </source>
</evidence>
<dbReference type="Proteomes" id="UP000196531">
    <property type="component" value="Unassembled WGS sequence"/>
</dbReference>
<name>A0A1Y5FAC6_9BACT</name>
<sequence length="263" mass="28969">MENTIHETALVSPKAKLGKNIKIGAYSIIGEDVEIGDDTVVHHHVTIEGHTRVGKCNEFFQYCSIGAAPQDLSYKGEPTRVVIGDNNVFREFNSIHRGTMKDREETTIGSDNFFMAYVHMGHDVVFGSNCIIANSTNFAGHVKIGDKVIIGGGTNISQFVTLGRGAYIGGASAIDKDVPIYGTAYGNRCKLKGINIIGLRRQGYEKRIISELVDFYRTMEASPLSPRAFVDHPEYLEEYKGNELIDEMCDGIRTSEIGIAPFL</sequence>
<dbReference type="GO" id="GO:0016020">
    <property type="term" value="C:membrane"/>
    <property type="evidence" value="ECO:0007669"/>
    <property type="project" value="GOC"/>
</dbReference>
<dbReference type="NCBIfam" id="TIGR01852">
    <property type="entry name" value="lipid_A_lpxA"/>
    <property type="match status" value="1"/>
</dbReference>
<evidence type="ECO:0000256" key="2">
    <source>
        <dbReference type="ARBA" id="ARBA00022516"/>
    </source>
</evidence>
<dbReference type="Pfam" id="PF13720">
    <property type="entry name" value="Acetyltransf_11"/>
    <property type="match status" value="1"/>
</dbReference>
<evidence type="ECO:0000313" key="10">
    <source>
        <dbReference type="Proteomes" id="UP000196531"/>
    </source>
</evidence>
<dbReference type="SUPFAM" id="SSF51161">
    <property type="entry name" value="Trimeric LpxA-like enzymes"/>
    <property type="match status" value="1"/>
</dbReference>
<keyword evidence="4 9" id="KW-0808">Transferase</keyword>
<dbReference type="EMBL" id="MAAO01000004">
    <property type="protein sequence ID" value="OUR98619.1"/>
    <property type="molecule type" value="Genomic_DNA"/>
</dbReference>
<dbReference type="Pfam" id="PF00132">
    <property type="entry name" value="Hexapep"/>
    <property type="match status" value="1"/>
</dbReference>
<evidence type="ECO:0000256" key="4">
    <source>
        <dbReference type="ARBA" id="ARBA00022679"/>
    </source>
</evidence>
<dbReference type="Gene3D" id="2.160.10.10">
    <property type="entry name" value="Hexapeptide repeat proteins"/>
    <property type="match status" value="1"/>
</dbReference>
<keyword evidence="2" id="KW-0444">Lipid biosynthesis</keyword>
<protein>
    <submittedName>
        <fullName evidence="9">Acyl-[acyl-carrier-protein]--UDP-N-acetylglucosamine O-acyltransferase</fullName>
    </submittedName>
</protein>
<dbReference type="NCBIfam" id="NF003657">
    <property type="entry name" value="PRK05289.1"/>
    <property type="match status" value="1"/>
</dbReference>
<evidence type="ECO:0000256" key="7">
    <source>
        <dbReference type="ARBA" id="ARBA00023315"/>
    </source>
</evidence>
<evidence type="ECO:0000313" key="9">
    <source>
        <dbReference type="EMBL" id="OUR98619.1"/>
    </source>
</evidence>
<dbReference type="PANTHER" id="PTHR43480">
    <property type="entry name" value="ACYL-[ACYL-CARRIER-PROTEIN]--UDP-N-ACETYLGLUCOSAMINE O-ACYLTRANSFERASE"/>
    <property type="match status" value="1"/>
</dbReference>
<organism evidence="9 10">
    <name type="scientific">Halobacteriovorax marinus</name>
    <dbReference type="NCBI Taxonomy" id="97084"/>
    <lineage>
        <taxon>Bacteria</taxon>
        <taxon>Pseudomonadati</taxon>
        <taxon>Bdellovibrionota</taxon>
        <taxon>Bacteriovoracia</taxon>
        <taxon>Bacteriovoracales</taxon>
        <taxon>Halobacteriovoraceae</taxon>
        <taxon>Halobacteriovorax</taxon>
    </lineage>
</organism>
<dbReference type="PANTHER" id="PTHR43480:SF1">
    <property type="entry name" value="ACYL-[ACYL-CARRIER-PROTEIN]--UDP-N-ACETYLGLUCOSAMINE O-ACYLTRANSFERASE, MITOCHONDRIAL-RELATED"/>
    <property type="match status" value="1"/>
</dbReference>
<dbReference type="GO" id="GO:0009245">
    <property type="term" value="P:lipid A biosynthetic process"/>
    <property type="evidence" value="ECO:0007669"/>
    <property type="project" value="UniProtKB-KW"/>
</dbReference>
<keyword evidence="3" id="KW-0441">Lipid A biosynthesis</keyword>
<dbReference type="AlphaFoldDB" id="A0A1Y5FAC6"/>
<dbReference type="CDD" id="cd03351">
    <property type="entry name" value="LbH_UDP-GlcNAc_AT"/>
    <property type="match status" value="1"/>
</dbReference>
<gene>
    <name evidence="9" type="ORF">A9Q84_04170</name>
</gene>
<feature type="domain" description="UDP N-acetylglucosamine O-acyltransferase C-terminal" evidence="8">
    <location>
        <begin position="177"/>
        <end position="259"/>
    </location>
</feature>
<comment type="caution">
    <text evidence="9">The sequence shown here is derived from an EMBL/GenBank/DDBJ whole genome shotgun (WGS) entry which is preliminary data.</text>
</comment>
<evidence type="ECO:0000256" key="5">
    <source>
        <dbReference type="ARBA" id="ARBA00022737"/>
    </source>
</evidence>
<dbReference type="Gene3D" id="1.20.1180.10">
    <property type="entry name" value="Udp N-acetylglucosamine O-acyltransferase, C-terminal domain"/>
    <property type="match status" value="1"/>
</dbReference>
<dbReference type="InterPro" id="IPR018357">
    <property type="entry name" value="Hexapep_transf_CS"/>
</dbReference>
<keyword evidence="6" id="KW-0443">Lipid metabolism</keyword>
<keyword evidence="5" id="KW-0677">Repeat</keyword>
<keyword evidence="1" id="KW-0963">Cytoplasm</keyword>
<dbReference type="PIRSF" id="PIRSF000456">
    <property type="entry name" value="UDP-GlcNAc_acltr"/>
    <property type="match status" value="1"/>
</dbReference>
<dbReference type="InterPro" id="IPR011004">
    <property type="entry name" value="Trimer_LpxA-like_sf"/>
</dbReference>
<reference evidence="10" key="1">
    <citation type="journal article" date="2017" name="Proc. Natl. Acad. Sci. U.S.A.">
        <title>Simulation of Deepwater Horizon oil plume reveals substrate specialization within a complex community of hydrocarbon-degraders.</title>
        <authorList>
            <person name="Hu P."/>
            <person name="Dubinsky E.A."/>
            <person name="Probst A.J."/>
            <person name="Wang J."/>
            <person name="Sieber C.M.K."/>
            <person name="Tom L.M."/>
            <person name="Gardinali P."/>
            <person name="Banfield J.F."/>
            <person name="Atlas R.M."/>
            <person name="Andersen G.L."/>
        </authorList>
    </citation>
    <scope>NUCLEOTIDE SEQUENCE [LARGE SCALE GENOMIC DNA]</scope>
</reference>
<dbReference type="PROSITE" id="PS00101">
    <property type="entry name" value="HEXAPEP_TRANSFERASES"/>
    <property type="match status" value="1"/>
</dbReference>
<dbReference type="InterPro" id="IPR010137">
    <property type="entry name" value="Lipid_A_LpxA"/>
</dbReference>
<evidence type="ECO:0000259" key="8">
    <source>
        <dbReference type="Pfam" id="PF13720"/>
    </source>
</evidence>
<evidence type="ECO:0000256" key="6">
    <source>
        <dbReference type="ARBA" id="ARBA00023098"/>
    </source>
</evidence>
<dbReference type="InterPro" id="IPR037157">
    <property type="entry name" value="Acetyltransf_C_sf"/>
</dbReference>
<accession>A0A1Y5FAC6</accession>
<dbReference type="InterPro" id="IPR001451">
    <property type="entry name" value="Hexapep"/>
</dbReference>
<evidence type="ECO:0000256" key="1">
    <source>
        <dbReference type="ARBA" id="ARBA00022490"/>
    </source>
</evidence>